<evidence type="ECO:0000313" key="3">
    <source>
        <dbReference type="Proteomes" id="UP001596244"/>
    </source>
</evidence>
<reference evidence="3" key="1">
    <citation type="journal article" date="2019" name="Int. J. Syst. Evol. Microbiol.">
        <title>The Global Catalogue of Microorganisms (GCM) 10K type strain sequencing project: providing services to taxonomists for standard genome sequencing and annotation.</title>
        <authorList>
            <consortium name="The Broad Institute Genomics Platform"/>
            <consortium name="The Broad Institute Genome Sequencing Center for Infectious Disease"/>
            <person name="Wu L."/>
            <person name="Ma J."/>
        </authorList>
    </citation>
    <scope>NUCLEOTIDE SEQUENCE [LARGE SCALE GENOMIC DNA]</scope>
    <source>
        <strain evidence="3">CCUG 51943</strain>
    </source>
</reference>
<dbReference type="SUPFAM" id="SSF56496">
    <property type="entry name" value="Fibrinogen C-terminal domain-like"/>
    <property type="match status" value="1"/>
</dbReference>
<gene>
    <name evidence="2" type="ORF">ACFPUZ_11200</name>
</gene>
<protein>
    <submittedName>
        <fullName evidence="2">Fibrinogen-like YCDxxxxGGGW domain-containing protein</fullName>
    </submittedName>
</protein>
<dbReference type="InterPro" id="IPR036056">
    <property type="entry name" value="Fibrinogen-like_C"/>
</dbReference>
<feature type="chain" id="PRO_5045889424" evidence="1">
    <location>
        <begin position="33"/>
        <end position="1127"/>
    </location>
</feature>
<keyword evidence="3" id="KW-1185">Reference proteome</keyword>
<name>A0ABW1QDJ5_9CORY</name>
<dbReference type="InterPro" id="IPR011047">
    <property type="entry name" value="Quinoprotein_ADH-like_sf"/>
</dbReference>
<feature type="signal peptide" evidence="1">
    <location>
        <begin position="1"/>
        <end position="32"/>
    </location>
</feature>
<dbReference type="EMBL" id="JBHSQE010000009">
    <property type="protein sequence ID" value="MFC6147366.1"/>
    <property type="molecule type" value="Genomic_DNA"/>
</dbReference>
<organism evidence="2 3">
    <name type="scientific">Corynebacterium nasicanis</name>
    <dbReference type="NCBI Taxonomy" id="1448267"/>
    <lineage>
        <taxon>Bacteria</taxon>
        <taxon>Bacillati</taxon>
        <taxon>Actinomycetota</taxon>
        <taxon>Actinomycetes</taxon>
        <taxon>Mycobacteriales</taxon>
        <taxon>Corynebacteriaceae</taxon>
        <taxon>Corynebacterium</taxon>
    </lineage>
</organism>
<proteinExistence type="predicted"/>
<dbReference type="NCBIfam" id="NF040941">
    <property type="entry name" value="GGGWT_bact"/>
    <property type="match status" value="1"/>
</dbReference>
<accession>A0ABW1QDJ5</accession>
<evidence type="ECO:0000256" key="1">
    <source>
        <dbReference type="SAM" id="SignalP"/>
    </source>
</evidence>
<dbReference type="SUPFAM" id="SSF50998">
    <property type="entry name" value="Quinoprotein alcohol dehydrogenase-like"/>
    <property type="match status" value="1"/>
</dbReference>
<dbReference type="RefSeq" id="WP_377001980.1">
    <property type="nucleotide sequence ID" value="NZ_JBHSQE010000009.1"/>
</dbReference>
<keyword evidence="1" id="KW-0732">Signal</keyword>
<evidence type="ECO:0000313" key="2">
    <source>
        <dbReference type="EMBL" id="MFC6147366.1"/>
    </source>
</evidence>
<sequence>MNAVLTYRMLRVLGTCVLLFALVAAVLAPARAQPQTPVRNGQSPATAAGSCWDLKQNFPELPSGPYWLLTPTMPAPQEFFCDQEMDGGGWVLIGQGREGWERFPDGRGDVSRLLSRGRSPADFPPAQLPARTIDGLLDGKPVSGLAEGMRVVRARDSAGTRWQTVDMRPTRMTGWSWALPTEDIVAGYRFDNGPWLTGARFEVSFGTDAAWNRVDLSLPASRDYHLGFGYGTSVPGGTTSPGNYLWSRNGISPLPYSELYLRPQISSGDNFARIPDEGTAATAQRAMASNFASPTSWGVTGNLNGRTAEGNAPVQAFAEIGGTVFVGGNFTHAEQRPSRRMEPRSALAAFDAATGELREGFRVEFDNQVKALLALPDGRLLVGGDFKNVNGQRHVATVVLDPVTGEIDPSWTLDITSRLSSGIVSVTSLALGGEFIYVGGNFTHLSANNVANSYSRAAGRVRLDGTPDRSWNPEFNGTVVDIDTDASAAGDRFYAAGYFTRSAGNTAMKAAALSTQPGALPASDWVFTGSSVERSNYQQAIMDTGGLLFVGGSEHSLFGFDPSSLERVSGSITKQLGGDVQAIESDGDIAYAGCHCSHNTYEGAYLWPNMNADWSRVDAIRWLGAWDARTGQQLGEFSPYLLQSNNAGAWSLFLASDGALWVGGDFVGSRTALNSAQWNGGWVRYPARDALAPDTPARVWSSGVTADTVHLRWTTVPDAVGYEILRDDRVVATAPGDSAVVPRGGEDRFFVRAVDAAGNRSASTPVWLAPGEGEEDPSSPVLIDGGAVWQYSYSQGTPAANWNTLDADRSAWAQGAVPIGYGDPGLATAVTPTEPATRPITTWFAHEFHVADPTAFTTATLDYVADDGAVVYLNGQELHRTRMAEGPVDAGTRANAAISTSAAQASRVRVDIPSALLRPGRNVLAAETHLNFRTSPTMSFDASLLITDPNPAPEPEERFHLAEGSTWSYRFETQAPPLGWDTDADLSTWAQGVAPIGWGHAGVVTLLDVPAAQRPRTAYFVKDVTFDPARAPAGAYLRISARADDGALVRLNGQEVGRKRLPPGVVDHLTYADAAVSTAAAIGDPLVIDIPLSELSAGVHRIAVETHLNYRSTPSLTFELSAEVLVP</sequence>
<dbReference type="Gene3D" id="2.60.120.260">
    <property type="entry name" value="Galactose-binding domain-like"/>
    <property type="match status" value="2"/>
</dbReference>
<dbReference type="Gene3D" id="2.60.40.10">
    <property type="entry name" value="Immunoglobulins"/>
    <property type="match status" value="1"/>
</dbReference>
<comment type="caution">
    <text evidence="2">The sequence shown here is derived from an EMBL/GenBank/DDBJ whole genome shotgun (WGS) entry which is preliminary data.</text>
</comment>
<dbReference type="Proteomes" id="UP001596244">
    <property type="component" value="Unassembled WGS sequence"/>
</dbReference>
<dbReference type="InterPro" id="IPR013783">
    <property type="entry name" value="Ig-like_fold"/>
</dbReference>